<feature type="domain" description="Gfo/Idh/MocA-like oxidoreductase C-terminal" evidence="5">
    <location>
        <begin position="131"/>
        <end position="337"/>
    </location>
</feature>
<accession>A0ABQ1I063</accession>
<dbReference type="Gene3D" id="3.40.50.720">
    <property type="entry name" value="NAD(P)-binding Rossmann-like Domain"/>
    <property type="match status" value="1"/>
</dbReference>
<keyword evidence="3" id="KW-0560">Oxidoreductase</keyword>
<evidence type="ECO:0000256" key="3">
    <source>
        <dbReference type="ARBA" id="ARBA00023002"/>
    </source>
</evidence>
<dbReference type="SUPFAM" id="SSF51735">
    <property type="entry name" value="NAD(P)-binding Rossmann-fold domains"/>
    <property type="match status" value="1"/>
</dbReference>
<sequence length="339" mass="37065">MLNVGIIGFGLSGRVFHGPLISAHPQLNLLAIASSRQQEIADSYPQALCLSSDELIAHPDIDIVVIASPNSLHAAQAKQALLAGKHVVVEKPLAVTSEQCLELQAIAEQSGKCLSVFHNRRWDSDFLTIQQLLASQSLGEVHSYRAHFHRYRPEVKQRWKELDPQGGGVLYDLGAHLIDQALCLFGKPERLWAYLASQRKGAVAPDCFDLHLVYPDKKVQLCCSSLVIEPGPRFQIHGSKGSYAKWGLDPQEQQLNAGLSPKAATFGADSNRSEIHLASQASLHKPLKPGNYLAFYDNFVKAVNDGTPLAVTASQAAEVIKIIELAMHSHQQQTLVTVP</sequence>
<dbReference type="Pfam" id="PF01408">
    <property type="entry name" value="GFO_IDH_MocA"/>
    <property type="match status" value="1"/>
</dbReference>
<gene>
    <name evidence="6" type="ORF">GCM10007414_15600</name>
</gene>
<dbReference type="Proteomes" id="UP000651977">
    <property type="component" value="Unassembled WGS sequence"/>
</dbReference>
<dbReference type="RefSeq" id="WP_055733529.1">
    <property type="nucleotide sequence ID" value="NZ_BMDY01000008.1"/>
</dbReference>
<evidence type="ECO:0000259" key="5">
    <source>
        <dbReference type="Pfam" id="PF02894"/>
    </source>
</evidence>
<reference evidence="7" key="1">
    <citation type="journal article" date="2019" name="Int. J. Syst. Evol. Microbiol.">
        <title>The Global Catalogue of Microorganisms (GCM) 10K type strain sequencing project: providing services to taxonomists for standard genome sequencing and annotation.</title>
        <authorList>
            <consortium name="The Broad Institute Genomics Platform"/>
            <consortium name="The Broad Institute Genome Sequencing Center for Infectious Disease"/>
            <person name="Wu L."/>
            <person name="Ma J."/>
        </authorList>
    </citation>
    <scope>NUCLEOTIDE SEQUENCE [LARGE SCALE GENOMIC DNA]</scope>
    <source>
        <strain evidence="7">CGMCC 1.10131</strain>
    </source>
</reference>
<comment type="similarity">
    <text evidence="1">Belongs to the Gfo/Idh/MocA family.</text>
</comment>
<dbReference type="EMBL" id="BMDY01000008">
    <property type="protein sequence ID" value="GGB03133.1"/>
    <property type="molecule type" value="Genomic_DNA"/>
</dbReference>
<dbReference type="PANTHER" id="PTHR43708:SF5">
    <property type="entry name" value="CONSERVED EXPRESSED OXIDOREDUCTASE (EUROFUNG)-RELATED"/>
    <property type="match status" value="1"/>
</dbReference>
<evidence type="ECO:0000313" key="7">
    <source>
        <dbReference type="Proteomes" id="UP000651977"/>
    </source>
</evidence>
<dbReference type="NCBIfam" id="NF008607">
    <property type="entry name" value="PRK11579.1"/>
    <property type="match status" value="1"/>
</dbReference>
<organism evidence="6 7">
    <name type="scientific">Agarivorans gilvus</name>
    <dbReference type="NCBI Taxonomy" id="680279"/>
    <lineage>
        <taxon>Bacteria</taxon>
        <taxon>Pseudomonadati</taxon>
        <taxon>Pseudomonadota</taxon>
        <taxon>Gammaproteobacteria</taxon>
        <taxon>Alteromonadales</taxon>
        <taxon>Alteromonadaceae</taxon>
        <taxon>Agarivorans</taxon>
    </lineage>
</organism>
<evidence type="ECO:0000313" key="6">
    <source>
        <dbReference type="EMBL" id="GGB03133.1"/>
    </source>
</evidence>
<feature type="domain" description="Gfo/Idh/MocA-like oxidoreductase N-terminal" evidence="4">
    <location>
        <begin position="2"/>
        <end position="118"/>
    </location>
</feature>
<dbReference type="Gene3D" id="3.30.360.10">
    <property type="entry name" value="Dihydrodipicolinate Reductase, domain 2"/>
    <property type="match status" value="1"/>
</dbReference>
<dbReference type="PANTHER" id="PTHR43708">
    <property type="entry name" value="CONSERVED EXPRESSED OXIDOREDUCTASE (EUROFUNG)"/>
    <property type="match status" value="1"/>
</dbReference>
<keyword evidence="7" id="KW-1185">Reference proteome</keyword>
<proteinExistence type="inferred from homology"/>
<evidence type="ECO:0000259" key="4">
    <source>
        <dbReference type="Pfam" id="PF01408"/>
    </source>
</evidence>
<dbReference type="InterPro" id="IPR000683">
    <property type="entry name" value="Gfo/Idh/MocA-like_OxRdtase_N"/>
</dbReference>
<dbReference type="InterPro" id="IPR036291">
    <property type="entry name" value="NAD(P)-bd_dom_sf"/>
</dbReference>
<evidence type="ECO:0000256" key="1">
    <source>
        <dbReference type="ARBA" id="ARBA00010928"/>
    </source>
</evidence>
<keyword evidence="2" id="KW-0732">Signal</keyword>
<dbReference type="InterPro" id="IPR051317">
    <property type="entry name" value="Gfo/Idh/MocA_oxidoreduct"/>
</dbReference>
<dbReference type="InterPro" id="IPR004104">
    <property type="entry name" value="Gfo/Idh/MocA-like_OxRdtase_C"/>
</dbReference>
<evidence type="ECO:0000256" key="2">
    <source>
        <dbReference type="ARBA" id="ARBA00022729"/>
    </source>
</evidence>
<protein>
    <submittedName>
        <fullName evidence="6">Oxidoreductase</fullName>
    </submittedName>
</protein>
<name>A0ABQ1I063_9ALTE</name>
<comment type="caution">
    <text evidence="6">The sequence shown here is derived from an EMBL/GenBank/DDBJ whole genome shotgun (WGS) entry which is preliminary data.</text>
</comment>
<dbReference type="SUPFAM" id="SSF55347">
    <property type="entry name" value="Glyceraldehyde-3-phosphate dehydrogenase-like, C-terminal domain"/>
    <property type="match status" value="1"/>
</dbReference>
<dbReference type="Pfam" id="PF02894">
    <property type="entry name" value="GFO_IDH_MocA_C"/>
    <property type="match status" value="1"/>
</dbReference>